<dbReference type="AlphaFoldDB" id="A0A2G8T152"/>
<name>A0A2G8T152_9BURK</name>
<dbReference type="EMBL" id="PDOB01000015">
    <property type="protein sequence ID" value="PIL39702.1"/>
    <property type="molecule type" value="Genomic_DNA"/>
</dbReference>
<sequence>MEGDDAELKDICNRHSGSDFDAEVEQQGAALTVMLEPLPGAEIDTDQAGLGNLSANRIEQYNKILNGQLREIERESASRIGLPCGPILTTMIGLDRTRLRLVSCDRLRARRNSIGKRDSHLC</sequence>
<accession>A0A2G8T152</accession>
<reference evidence="1 2" key="1">
    <citation type="submission" date="2017-10" db="EMBL/GenBank/DDBJ databases">
        <title>Massilia psychrophilum sp. nov., a novel purple-pigmented bacterium isolated from Tianshan glacier, Xinjiang Municipality, China.</title>
        <authorList>
            <person name="Wang H."/>
        </authorList>
    </citation>
    <scope>NUCLEOTIDE SEQUENCE [LARGE SCALE GENOMIC DNA]</scope>
    <source>
        <strain evidence="1 2">JCM 30813</strain>
    </source>
</reference>
<keyword evidence="2" id="KW-1185">Reference proteome</keyword>
<evidence type="ECO:0000313" key="1">
    <source>
        <dbReference type="EMBL" id="PIL39702.1"/>
    </source>
</evidence>
<dbReference type="Proteomes" id="UP000228593">
    <property type="component" value="Unassembled WGS sequence"/>
</dbReference>
<evidence type="ECO:0000313" key="2">
    <source>
        <dbReference type="Proteomes" id="UP000228593"/>
    </source>
</evidence>
<protein>
    <submittedName>
        <fullName evidence="1">Uncharacterized protein</fullName>
    </submittedName>
</protein>
<comment type="caution">
    <text evidence="1">The sequence shown here is derived from an EMBL/GenBank/DDBJ whole genome shotgun (WGS) entry which is preliminary data.</text>
</comment>
<organism evidence="1 2">
    <name type="scientific">Massilia psychrophila</name>
    <dbReference type="NCBI Taxonomy" id="1603353"/>
    <lineage>
        <taxon>Bacteria</taxon>
        <taxon>Pseudomonadati</taxon>
        <taxon>Pseudomonadota</taxon>
        <taxon>Betaproteobacteria</taxon>
        <taxon>Burkholderiales</taxon>
        <taxon>Oxalobacteraceae</taxon>
        <taxon>Telluria group</taxon>
        <taxon>Massilia</taxon>
    </lineage>
</organism>
<proteinExistence type="predicted"/>
<gene>
    <name evidence="1" type="ORF">CR103_11460</name>
</gene>